<comment type="caution">
    <text evidence="10">The sequence shown here is derived from an EMBL/GenBank/DDBJ whole genome shotgun (WGS) entry which is preliminary data.</text>
</comment>
<feature type="transmembrane region" description="Helical" evidence="8">
    <location>
        <begin position="219"/>
        <end position="239"/>
    </location>
</feature>
<evidence type="ECO:0000259" key="9">
    <source>
        <dbReference type="PROSITE" id="PS50262"/>
    </source>
</evidence>
<evidence type="ECO:0000313" key="12">
    <source>
        <dbReference type="Proteomes" id="UP000663832"/>
    </source>
</evidence>
<dbReference type="Proteomes" id="UP000663877">
    <property type="component" value="Unassembled WGS sequence"/>
</dbReference>
<keyword evidence="3 8" id="KW-1133">Transmembrane helix</keyword>
<keyword evidence="7" id="KW-0807">Transducer</keyword>
<evidence type="ECO:0000256" key="1">
    <source>
        <dbReference type="ARBA" id="ARBA00004141"/>
    </source>
</evidence>
<name>A0A814ID91_9BILA</name>
<gene>
    <name evidence="11" type="ORF">BJG266_LOCUS21924</name>
    <name evidence="10" type="ORF">QVE165_LOCUS16016</name>
</gene>
<proteinExistence type="predicted"/>
<dbReference type="AlphaFoldDB" id="A0A814ID91"/>
<reference evidence="10" key="1">
    <citation type="submission" date="2021-02" db="EMBL/GenBank/DDBJ databases">
        <authorList>
            <person name="Nowell W R."/>
        </authorList>
    </citation>
    <scope>NUCLEOTIDE SEQUENCE</scope>
</reference>
<keyword evidence="12" id="KW-1185">Reference proteome</keyword>
<feature type="transmembrane region" description="Helical" evidence="8">
    <location>
        <begin position="84"/>
        <end position="111"/>
    </location>
</feature>
<feature type="transmembrane region" description="Helical" evidence="8">
    <location>
        <begin position="245"/>
        <end position="272"/>
    </location>
</feature>
<evidence type="ECO:0000256" key="7">
    <source>
        <dbReference type="ARBA" id="ARBA00023224"/>
    </source>
</evidence>
<sequence length="289" mass="33672">MMNDDQIVIILVIIKVVILALISIGSILYALPLCFNQRFYTSIHLFTLNICITIFLCATFWMIYFFMNTFYSNILWTEQSCLLILYLQTMVNCQFLYALCIVSLNRLIAILNLHKRLFRTKTWIIRCIIVQWITGILLPLPQFDSSLMHCLISGLDLNYQIYALCISGILPAILLAVTNIIIFKFVHHSTRRVQPMNNNDNTILVTTLSQRYIRLLKHIIFMFVILICGWIPAYIVGAIDWDGTAISYVVFHGITMLPCISLIINVIDLFIFNRKLRKYFLNILRNNRN</sequence>
<evidence type="ECO:0000313" key="11">
    <source>
        <dbReference type="EMBL" id="CAF1111573.1"/>
    </source>
</evidence>
<dbReference type="SUPFAM" id="SSF81321">
    <property type="entry name" value="Family A G protein-coupled receptor-like"/>
    <property type="match status" value="1"/>
</dbReference>
<dbReference type="InterPro" id="IPR017452">
    <property type="entry name" value="GPCR_Rhodpsn_7TM"/>
</dbReference>
<evidence type="ECO:0000256" key="3">
    <source>
        <dbReference type="ARBA" id="ARBA00022989"/>
    </source>
</evidence>
<feature type="transmembrane region" description="Helical" evidence="8">
    <location>
        <begin position="123"/>
        <end position="141"/>
    </location>
</feature>
<evidence type="ECO:0000256" key="6">
    <source>
        <dbReference type="ARBA" id="ARBA00023170"/>
    </source>
</evidence>
<dbReference type="Gene3D" id="1.20.1070.10">
    <property type="entry name" value="Rhodopsin 7-helix transmembrane proteins"/>
    <property type="match status" value="1"/>
</dbReference>
<feature type="transmembrane region" description="Helical" evidence="8">
    <location>
        <begin position="43"/>
        <end position="64"/>
    </location>
</feature>
<evidence type="ECO:0000256" key="8">
    <source>
        <dbReference type="SAM" id="Phobius"/>
    </source>
</evidence>
<keyword evidence="6" id="KW-0675">Receptor</keyword>
<evidence type="ECO:0000256" key="5">
    <source>
        <dbReference type="ARBA" id="ARBA00023136"/>
    </source>
</evidence>
<dbReference type="CDD" id="cd00637">
    <property type="entry name" value="7tm_classA_rhodopsin-like"/>
    <property type="match status" value="1"/>
</dbReference>
<dbReference type="PANTHER" id="PTHR24238">
    <property type="entry name" value="G-PROTEIN COUPLED RECEPTOR"/>
    <property type="match status" value="1"/>
</dbReference>
<keyword evidence="2 8" id="KW-0812">Transmembrane</keyword>
<keyword evidence="5 8" id="KW-0472">Membrane</keyword>
<dbReference type="GO" id="GO:0008188">
    <property type="term" value="F:neuropeptide receptor activity"/>
    <property type="evidence" value="ECO:0007669"/>
    <property type="project" value="TreeGrafter"/>
</dbReference>
<evidence type="ECO:0000256" key="4">
    <source>
        <dbReference type="ARBA" id="ARBA00023040"/>
    </source>
</evidence>
<dbReference type="PANTHER" id="PTHR24238:SF57">
    <property type="entry name" value="G-PROTEIN COUPLED RECEPTOR 83"/>
    <property type="match status" value="1"/>
</dbReference>
<feature type="transmembrane region" description="Helical" evidence="8">
    <location>
        <begin position="161"/>
        <end position="186"/>
    </location>
</feature>
<dbReference type="OrthoDB" id="9999027at2759"/>
<evidence type="ECO:0000313" key="10">
    <source>
        <dbReference type="EMBL" id="CAF1021290.1"/>
    </source>
</evidence>
<evidence type="ECO:0000256" key="2">
    <source>
        <dbReference type="ARBA" id="ARBA00022692"/>
    </source>
</evidence>
<dbReference type="GO" id="GO:0005886">
    <property type="term" value="C:plasma membrane"/>
    <property type="evidence" value="ECO:0007669"/>
    <property type="project" value="TreeGrafter"/>
</dbReference>
<protein>
    <recommendedName>
        <fullName evidence="9">G-protein coupled receptors family 1 profile domain-containing protein</fullName>
    </recommendedName>
</protein>
<dbReference type="EMBL" id="CAJNOM010000088">
    <property type="protein sequence ID" value="CAF1021290.1"/>
    <property type="molecule type" value="Genomic_DNA"/>
</dbReference>
<accession>A0A814ID91</accession>
<dbReference type="PROSITE" id="PS50262">
    <property type="entry name" value="G_PROTEIN_RECEP_F1_2"/>
    <property type="match status" value="1"/>
</dbReference>
<feature type="transmembrane region" description="Helical" evidence="8">
    <location>
        <begin position="6"/>
        <end position="31"/>
    </location>
</feature>
<organism evidence="10 12">
    <name type="scientific">Adineta steineri</name>
    <dbReference type="NCBI Taxonomy" id="433720"/>
    <lineage>
        <taxon>Eukaryota</taxon>
        <taxon>Metazoa</taxon>
        <taxon>Spiralia</taxon>
        <taxon>Gnathifera</taxon>
        <taxon>Rotifera</taxon>
        <taxon>Eurotatoria</taxon>
        <taxon>Bdelloidea</taxon>
        <taxon>Adinetida</taxon>
        <taxon>Adinetidae</taxon>
        <taxon>Adineta</taxon>
    </lineage>
</organism>
<keyword evidence="4" id="KW-0297">G-protein coupled receptor</keyword>
<feature type="domain" description="G-protein coupled receptors family 1 profile" evidence="9">
    <location>
        <begin position="25"/>
        <end position="272"/>
    </location>
</feature>
<dbReference type="Proteomes" id="UP000663832">
    <property type="component" value="Unassembled WGS sequence"/>
</dbReference>
<dbReference type="EMBL" id="CAJNOI010000134">
    <property type="protein sequence ID" value="CAF1111573.1"/>
    <property type="molecule type" value="Genomic_DNA"/>
</dbReference>
<comment type="subcellular location">
    <subcellularLocation>
        <location evidence="1">Membrane</location>
        <topology evidence="1">Multi-pass membrane protein</topology>
    </subcellularLocation>
</comment>